<dbReference type="AlphaFoldDB" id="A0A8S1Q7I3"/>
<name>A0A8S1Q7I3_9CILI</name>
<keyword evidence="2" id="KW-1185">Reference proteome</keyword>
<comment type="caution">
    <text evidence="1">The sequence shown here is derived from an EMBL/GenBank/DDBJ whole genome shotgun (WGS) entry which is preliminary data.</text>
</comment>
<proteinExistence type="predicted"/>
<organism evidence="1 2">
    <name type="scientific">Paramecium sonneborni</name>
    <dbReference type="NCBI Taxonomy" id="65129"/>
    <lineage>
        <taxon>Eukaryota</taxon>
        <taxon>Sar</taxon>
        <taxon>Alveolata</taxon>
        <taxon>Ciliophora</taxon>
        <taxon>Intramacronucleata</taxon>
        <taxon>Oligohymenophorea</taxon>
        <taxon>Peniculida</taxon>
        <taxon>Parameciidae</taxon>
        <taxon>Paramecium</taxon>
    </lineage>
</organism>
<reference evidence="1" key="1">
    <citation type="submission" date="2021-01" db="EMBL/GenBank/DDBJ databases">
        <authorList>
            <consortium name="Genoscope - CEA"/>
            <person name="William W."/>
        </authorList>
    </citation>
    <scope>NUCLEOTIDE SEQUENCE</scope>
</reference>
<evidence type="ECO:0000313" key="2">
    <source>
        <dbReference type="Proteomes" id="UP000692954"/>
    </source>
</evidence>
<gene>
    <name evidence="1" type="ORF">PSON_ATCC_30995.1.T0970123</name>
</gene>
<sequence length="408" mass="47745">MIKIFFYFSQSTKQIERIHKLTSIVPSYANFKKMNISMDESLIAFDHLQTIHSSQSAKFVNNLLTYVRKVHNRAILRSRQNLIFHILDNLSESDHESLPALMANITYTQDPELYISKACDLLIKKSSEMNIKALSNCTYSIAKIARKNIQMDLKTEKLIAYNAAQLTLKTLMPIIQLKISDCDDQQIIMETLVAYQKLEIYDMHDFLYELLSKIKFNYFGRVEAQIIHTISKSDIESPTKHEVIRSIYNCFEDSVHQKRLNLQSMIVGLHALQNTATKDLVEKCMELYCEEYKSANIQDLCMMTSVLFKKGIMSGNYSRQLTQSYEALKLSIDINVIMYLIPNMSTMINLKFLDKKFINQFLISVKILNERGKINRNFYENFKRETQEIENEEIKDKFKQILHLINRK</sequence>
<evidence type="ECO:0000313" key="1">
    <source>
        <dbReference type="EMBL" id="CAD8111107.1"/>
    </source>
</evidence>
<accession>A0A8S1Q7I3</accession>
<dbReference type="OrthoDB" id="287824at2759"/>
<dbReference type="Proteomes" id="UP000692954">
    <property type="component" value="Unassembled WGS sequence"/>
</dbReference>
<dbReference type="EMBL" id="CAJJDN010000097">
    <property type="protein sequence ID" value="CAD8111107.1"/>
    <property type="molecule type" value="Genomic_DNA"/>
</dbReference>
<protein>
    <submittedName>
        <fullName evidence="1">Uncharacterized protein</fullName>
    </submittedName>
</protein>